<keyword evidence="2" id="KW-0812">Transmembrane</keyword>
<dbReference type="Gene3D" id="3.40.50.12780">
    <property type="entry name" value="N-terminal domain of ligase-like"/>
    <property type="match status" value="1"/>
</dbReference>
<evidence type="ECO:0000256" key="2">
    <source>
        <dbReference type="SAM" id="Phobius"/>
    </source>
</evidence>
<feature type="domain" description="AMP-dependent synthetase/ligase" evidence="3">
    <location>
        <begin position="9"/>
        <end position="413"/>
    </location>
</feature>
<evidence type="ECO:0000259" key="4">
    <source>
        <dbReference type="Pfam" id="PF13193"/>
    </source>
</evidence>
<feature type="region of interest" description="Disordered" evidence="1">
    <location>
        <begin position="136"/>
        <end position="164"/>
    </location>
</feature>
<reference evidence="5 6" key="1">
    <citation type="submission" date="2019-09" db="EMBL/GenBank/DDBJ databases">
        <title>Actinomadura physcomitrii sp. nov., a novel actinomycete isolated from moss [Physcomitrium sphaericum (Ludw) Fuernr].</title>
        <authorList>
            <person name="Liu C."/>
            <person name="Zhuang X."/>
        </authorList>
    </citation>
    <scope>NUCLEOTIDE SEQUENCE [LARGE SCALE GENOMIC DNA]</scope>
    <source>
        <strain evidence="5 6">CYP1-1B</strain>
    </source>
</reference>
<dbReference type="Pfam" id="PF00501">
    <property type="entry name" value="AMP-binding"/>
    <property type="match status" value="1"/>
</dbReference>
<evidence type="ECO:0000313" key="5">
    <source>
        <dbReference type="EMBL" id="KAB2383614.1"/>
    </source>
</evidence>
<gene>
    <name evidence="5" type="ORF">F9B16_11835</name>
</gene>
<dbReference type="EMBL" id="WBMR01000024">
    <property type="protein sequence ID" value="KAB2383614.1"/>
    <property type="molecule type" value="Genomic_DNA"/>
</dbReference>
<keyword evidence="6" id="KW-1185">Reference proteome</keyword>
<organism evidence="5 6">
    <name type="scientific">Actinomadura montaniterrae</name>
    <dbReference type="NCBI Taxonomy" id="1803903"/>
    <lineage>
        <taxon>Bacteria</taxon>
        <taxon>Bacillati</taxon>
        <taxon>Actinomycetota</taxon>
        <taxon>Actinomycetes</taxon>
        <taxon>Streptosporangiales</taxon>
        <taxon>Thermomonosporaceae</taxon>
        <taxon>Actinomadura</taxon>
    </lineage>
</organism>
<dbReference type="OrthoDB" id="3443462at2"/>
<dbReference type="InterPro" id="IPR000873">
    <property type="entry name" value="AMP-dep_synth/lig_dom"/>
</dbReference>
<name>A0A6L3VW80_9ACTN</name>
<sequence length="569" mass="59517">MTLQLATLFEAVAAAVPDRLAVVCGARRLTFEQLDARADTVARALRAAGIGPGEHVGVHMPNGTEYVETMLGCLKARAVPVNINYRYTDRELHHLYTDAGLAALVVDEEYAPAAARVAHDCPALRHVQIVRPDTTAGNEAAGNETAGNAAAGNEAAGSTAGAATDDVAGGAAGGGLEWPSRISVRDYDAEPGEADPSLREGRSPDDHYVLYTGGTTGLPKGVVWRHEDFYMAAVSGGNPYGDPHLTAEDLAAAAKAGTGFGYLLTMPLMHGAAAYTLLIALFTGSHVILARRFDLVATLRRIEREKPMIVTVVGDAIARPLADAIRAHGAGYDLSSVKVVGSGGAIFSRSVQEEIAELIPGVYINNGFGASESGVDGSIQVGADGLMRIAPTPRLTVVDDAMNPIPPGSDEIGVVARSGHVPLGYHNDPEKTARTFPVIGGTRWAILGDMARVEADGTTVVLGRGSGCINTGGEKVFPEEVEQALKAHPAVMDALVAGVPDDRFGERVAAVVELRAGASATAEDLRAHCRAHLAGYKIPALVAFTDAVVRSPSGKADYRWAKRFLTTSR</sequence>
<dbReference type="SUPFAM" id="SSF56801">
    <property type="entry name" value="Acetyl-CoA synthetase-like"/>
    <property type="match status" value="1"/>
</dbReference>
<protein>
    <submittedName>
        <fullName evidence="5">Acyl-CoA synthetase</fullName>
    </submittedName>
</protein>
<dbReference type="Gene3D" id="3.30.300.30">
    <property type="match status" value="1"/>
</dbReference>
<proteinExistence type="predicted"/>
<dbReference type="InterPro" id="IPR020845">
    <property type="entry name" value="AMP-binding_CS"/>
</dbReference>
<dbReference type="PROSITE" id="PS00455">
    <property type="entry name" value="AMP_BINDING"/>
    <property type="match status" value="1"/>
</dbReference>
<dbReference type="RefSeq" id="WP_151540067.1">
    <property type="nucleotide sequence ID" value="NZ_WBMR01000024.1"/>
</dbReference>
<dbReference type="InterPro" id="IPR050237">
    <property type="entry name" value="ATP-dep_AMP-bd_enzyme"/>
</dbReference>
<dbReference type="InterPro" id="IPR045851">
    <property type="entry name" value="AMP-bd_C_sf"/>
</dbReference>
<evidence type="ECO:0000313" key="6">
    <source>
        <dbReference type="Proteomes" id="UP000483004"/>
    </source>
</evidence>
<dbReference type="GO" id="GO:0016878">
    <property type="term" value="F:acid-thiol ligase activity"/>
    <property type="evidence" value="ECO:0007669"/>
    <property type="project" value="UniProtKB-ARBA"/>
</dbReference>
<keyword evidence="2" id="KW-1133">Transmembrane helix</keyword>
<accession>A0A6L3VW80</accession>
<feature type="transmembrane region" description="Helical" evidence="2">
    <location>
        <begin position="272"/>
        <end position="290"/>
    </location>
</feature>
<dbReference type="InterPro" id="IPR025110">
    <property type="entry name" value="AMP-bd_C"/>
</dbReference>
<dbReference type="PANTHER" id="PTHR43767:SF1">
    <property type="entry name" value="NONRIBOSOMAL PEPTIDE SYNTHASE PES1 (EUROFUNG)-RELATED"/>
    <property type="match status" value="1"/>
</dbReference>
<dbReference type="InterPro" id="IPR042099">
    <property type="entry name" value="ANL_N_sf"/>
</dbReference>
<feature type="domain" description="AMP-binding enzyme C-terminal" evidence="4">
    <location>
        <begin position="480"/>
        <end position="555"/>
    </location>
</feature>
<dbReference type="Proteomes" id="UP000483004">
    <property type="component" value="Unassembled WGS sequence"/>
</dbReference>
<dbReference type="AlphaFoldDB" id="A0A6L3VW80"/>
<dbReference type="Gene3D" id="3.40.50.980">
    <property type="match status" value="1"/>
</dbReference>
<dbReference type="PANTHER" id="PTHR43767">
    <property type="entry name" value="LONG-CHAIN-FATTY-ACID--COA LIGASE"/>
    <property type="match status" value="1"/>
</dbReference>
<keyword evidence="2" id="KW-0472">Membrane</keyword>
<evidence type="ECO:0000256" key="1">
    <source>
        <dbReference type="SAM" id="MobiDB-lite"/>
    </source>
</evidence>
<dbReference type="Pfam" id="PF13193">
    <property type="entry name" value="AMP-binding_C"/>
    <property type="match status" value="1"/>
</dbReference>
<comment type="caution">
    <text evidence="5">The sequence shown here is derived from an EMBL/GenBank/DDBJ whole genome shotgun (WGS) entry which is preliminary data.</text>
</comment>
<evidence type="ECO:0000259" key="3">
    <source>
        <dbReference type="Pfam" id="PF00501"/>
    </source>
</evidence>